<evidence type="ECO:0000256" key="6">
    <source>
        <dbReference type="SAM" id="Phobius"/>
    </source>
</evidence>
<evidence type="ECO:0000256" key="1">
    <source>
        <dbReference type="ARBA" id="ARBA00004167"/>
    </source>
</evidence>
<dbReference type="GO" id="GO:0016020">
    <property type="term" value="C:membrane"/>
    <property type="evidence" value="ECO:0007669"/>
    <property type="project" value="UniProtKB-SubCell"/>
</dbReference>
<organism evidence="7 8">
    <name type="scientific">Psilocybe cf. subviscida</name>
    <dbReference type="NCBI Taxonomy" id="2480587"/>
    <lineage>
        <taxon>Eukaryota</taxon>
        <taxon>Fungi</taxon>
        <taxon>Dikarya</taxon>
        <taxon>Basidiomycota</taxon>
        <taxon>Agaricomycotina</taxon>
        <taxon>Agaricomycetes</taxon>
        <taxon>Agaricomycetidae</taxon>
        <taxon>Agaricales</taxon>
        <taxon>Agaricineae</taxon>
        <taxon>Strophariaceae</taxon>
        <taxon>Psilocybe</taxon>
    </lineage>
</organism>
<dbReference type="InterPro" id="IPR051694">
    <property type="entry name" value="Immunoregulatory_rcpt-like"/>
</dbReference>
<dbReference type="PANTHER" id="PTHR15549">
    <property type="entry name" value="PAIRED IMMUNOGLOBULIN-LIKE TYPE 2 RECEPTOR"/>
    <property type="match status" value="1"/>
</dbReference>
<feature type="transmembrane region" description="Helical" evidence="6">
    <location>
        <begin position="358"/>
        <end position="380"/>
    </location>
</feature>
<dbReference type="GO" id="GO:0071944">
    <property type="term" value="C:cell periphery"/>
    <property type="evidence" value="ECO:0007669"/>
    <property type="project" value="UniProtKB-ARBA"/>
</dbReference>
<dbReference type="EMBL" id="JAACJJ010000002">
    <property type="protein sequence ID" value="KAF5329559.1"/>
    <property type="molecule type" value="Genomic_DNA"/>
</dbReference>
<keyword evidence="3 6" id="KW-1133">Transmembrane helix</keyword>
<dbReference type="Proteomes" id="UP000567179">
    <property type="component" value="Unassembled WGS sequence"/>
</dbReference>
<keyword evidence="2 6" id="KW-0812">Transmembrane</keyword>
<evidence type="ECO:0000313" key="7">
    <source>
        <dbReference type="EMBL" id="KAF5329559.1"/>
    </source>
</evidence>
<reference evidence="7 8" key="1">
    <citation type="journal article" date="2020" name="ISME J.">
        <title>Uncovering the hidden diversity of litter-decomposition mechanisms in mushroom-forming fungi.</title>
        <authorList>
            <person name="Floudas D."/>
            <person name="Bentzer J."/>
            <person name="Ahren D."/>
            <person name="Johansson T."/>
            <person name="Persson P."/>
            <person name="Tunlid A."/>
        </authorList>
    </citation>
    <scope>NUCLEOTIDE SEQUENCE [LARGE SCALE GENOMIC DNA]</scope>
    <source>
        <strain evidence="7 8">CBS 101986</strain>
    </source>
</reference>
<accession>A0A8H5BUM2</accession>
<evidence type="ECO:0000256" key="3">
    <source>
        <dbReference type="ARBA" id="ARBA00022989"/>
    </source>
</evidence>
<protein>
    <recommendedName>
        <fullName evidence="9">Transmembrane protein</fullName>
    </recommendedName>
</protein>
<comment type="subcellular location">
    <subcellularLocation>
        <location evidence="1">Membrane</location>
        <topology evidence="1">Single-pass membrane protein</topology>
    </subcellularLocation>
</comment>
<evidence type="ECO:0000313" key="8">
    <source>
        <dbReference type="Proteomes" id="UP000567179"/>
    </source>
</evidence>
<evidence type="ECO:0000256" key="2">
    <source>
        <dbReference type="ARBA" id="ARBA00022692"/>
    </source>
</evidence>
<gene>
    <name evidence="7" type="ORF">D9619_009238</name>
</gene>
<sequence length="548" mass="59252">MSTAINNLTLDTPSILIDDADPSIQYDGDWLAMTGPDGGLYIWPGAQSTTTPPLLNTLHSLQDFEGSFSFNFTGIGISVFISNLDQAQNNTAFQCSLDGAPVPTITQLLGHENNIPLCGVSALRDGVLHNMVVNITGTGSKFFLDYMLVKPSPTLSLEGRDLMVSFNEQTINNAGDKPLQEWKINSVGLQNLVASGNWSYDDDPIGGLVTSTFGSTLTFSYLGRAVWWYGYYIYNMPSNSSFPTYTLDGGDPVSFSTYAFTVFGINGTLLPDNSTQKTLFNVPLDTEYGNHSIKVVHNGSSETTPLTLQYMVLLGATPPSSSAPSLSSSPSGLFTSTPATTSPPTTSQSSKSHSTGPIVGAIIGGCAFVLIFSFFMLVAYRRRAAMKSKDPKKLHLEADPFEGDFPFVAPRKARISQKGVHNHLMQEMEAPPPTKWARPLIQRNGTQADTATVFHRSQADNNSRAEPPFSPDHSDGMVESLDTEQQRPLLDPSPPPNTSISTAHRSGSQPLPIATVQEQDSGMRLAEYYQDSSDAAGVQILPPVYTTH</sequence>
<proteinExistence type="predicted"/>
<dbReference type="AlphaFoldDB" id="A0A8H5BUM2"/>
<keyword evidence="8" id="KW-1185">Reference proteome</keyword>
<evidence type="ECO:0000256" key="4">
    <source>
        <dbReference type="ARBA" id="ARBA00023136"/>
    </source>
</evidence>
<name>A0A8H5BUM2_9AGAR</name>
<comment type="caution">
    <text evidence="7">The sequence shown here is derived from an EMBL/GenBank/DDBJ whole genome shotgun (WGS) entry which is preliminary data.</text>
</comment>
<keyword evidence="4 6" id="KW-0472">Membrane</keyword>
<feature type="region of interest" description="Disordered" evidence="5">
    <location>
        <begin position="457"/>
        <end position="513"/>
    </location>
</feature>
<evidence type="ECO:0008006" key="9">
    <source>
        <dbReference type="Google" id="ProtNLM"/>
    </source>
</evidence>
<dbReference type="OrthoDB" id="3052647at2759"/>
<feature type="compositionally biased region" description="Polar residues" evidence="5">
    <location>
        <begin position="498"/>
        <end position="509"/>
    </location>
</feature>
<evidence type="ECO:0000256" key="5">
    <source>
        <dbReference type="SAM" id="MobiDB-lite"/>
    </source>
</evidence>
<dbReference type="Gene3D" id="2.60.120.260">
    <property type="entry name" value="Galactose-binding domain-like"/>
    <property type="match status" value="1"/>
</dbReference>
<feature type="region of interest" description="Disordered" evidence="5">
    <location>
        <begin position="321"/>
        <end position="354"/>
    </location>
</feature>